<keyword evidence="8" id="KW-0677">Repeat</keyword>
<feature type="disulfide bond" evidence="16">
    <location>
        <begin position="2830"/>
        <end position="2845"/>
    </location>
</feature>
<feature type="disulfide bond" evidence="16">
    <location>
        <begin position="2927"/>
        <end position="2939"/>
    </location>
</feature>
<feature type="disulfide bond" evidence="16">
    <location>
        <begin position="2605"/>
        <end position="2617"/>
    </location>
</feature>
<accession>A0A9Q0YDE3</accession>
<dbReference type="PROSITE" id="PS51120">
    <property type="entry name" value="LDLRB"/>
    <property type="match status" value="15"/>
</dbReference>
<evidence type="ECO:0000256" key="14">
    <source>
        <dbReference type="ARBA" id="ARBA00023180"/>
    </source>
</evidence>
<comment type="similarity">
    <text evidence="2">Belongs to the LDLR family.</text>
</comment>
<dbReference type="InterPro" id="IPR000033">
    <property type="entry name" value="LDLR_classB_rpt"/>
</dbReference>
<feature type="disulfide bond" evidence="15">
    <location>
        <begin position="3824"/>
        <end position="3834"/>
    </location>
</feature>
<feature type="compositionally biased region" description="Polar residues" evidence="18">
    <location>
        <begin position="3954"/>
        <end position="3964"/>
    </location>
</feature>
<feature type="repeat" description="LDL-receptor class B" evidence="17">
    <location>
        <begin position="3049"/>
        <end position="3097"/>
    </location>
</feature>
<dbReference type="PANTHER" id="PTHR22722">
    <property type="entry name" value="LOW-DENSITY LIPOPROTEIN RECEPTOR-RELATED PROTEIN 2-RELATED"/>
    <property type="match status" value="1"/>
</dbReference>
<feature type="disulfide bond" evidence="16">
    <location>
        <begin position="932"/>
        <end position="950"/>
    </location>
</feature>
<keyword evidence="7 20" id="KW-0732">Signal</keyword>
<keyword evidence="9" id="KW-0106">Calcium</keyword>
<protein>
    <submittedName>
        <fullName evidence="22">Prolow-density lipoprotein receptor-related protein 1</fullName>
    </submittedName>
</protein>
<feature type="disulfide bond" evidence="16">
    <location>
        <begin position="3434"/>
        <end position="3449"/>
    </location>
</feature>
<feature type="disulfide bond" evidence="16">
    <location>
        <begin position="1142"/>
        <end position="1157"/>
    </location>
</feature>
<evidence type="ECO:0000256" key="6">
    <source>
        <dbReference type="ARBA" id="ARBA00022692"/>
    </source>
</evidence>
<dbReference type="SUPFAM" id="SSF57196">
    <property type="entry name" value="EGF/Laminin"/>
    <property type="match status" value="2"/>
</dbReference>
<comment type="caution">
    <text evidence="22">The sequence shown here is derived from an EMBL/GenBank/DDBJ whole genome shotgun (WGS) entry which is preliminary data.</text>
</comment>
<dbReference type="FunFam" id="2.120.10.30:FF:000008">
    <property type="entry name" value="Low-density lipoprotein receptor-related protein 4"/>
    <property type="match status" value="1"/>
</dbReference>
<feature type="disulfide bond" evidence="16">
    <location>
        <begin position="2648"/>
        <end position="2666"/>
    </location>
</feature>
<dbReference type="InterPro" id="IPR036055">
    <property type="entry name" value="LDL_receptor-like_sf"/>
</dbReference>
<feature type="repeat" description="LDL-receptor class B" evidence="17">
    <location>
        <begin position="1385"/>
        <end position="1427"/>
    </location>
</feature>
<reference evidence="22" key="1">
    <citation type="submission" date="2021-10" db="EMBL/GenBank/DDBJ databases">
        <title>Tropical sea cucumber genome reveals ecological adaptation and Cuvierian tubules defense mechanism.</title>
        <authorList>
            <person name="Chen T."/>
        </authorList>
    </citation>
    <scope>NUCLEOTIDE SEQUENCE</scope>
    <source>
        <strain evidence="22">Nanhai2018</strain>
        <tissue evidence="22">Muscle</tissue>
    </source>
</reference>
<dbReference type="Proteomes" id="UP001152320">
    <property type="component" value="Chromosome 23"/>
</dbReference>
<feature type="disulfide bond" evidence="16">
    <location>
        <begin position="2660"/>
        <end position="2675"/>
    </location>
</feature>
<keyword evidence="11 19" id="KW-0472">Membrane</keyword>
<evidence type="ECO:0000256" key="7">
    <source>
        <dbReference type="ARBA" id="ARBA00022729"/>
    </source>
</evidence>
<dbReference type="InterPro" id="IPR018097">
    <property type="entry name" value="EGF_Ca-bd_CS"/>
</dbReference>
<keyword evidence="4 15" id="KW-0245">EGF-like domain</keyword>
<dbReference type="InterPro" id="IPR009030">
    <property type="entry name" value="Growth_fac_rcpt_cys_sf"/>
</dbReference>
<evidence type="ECO:0000256" key="17">
    <source>
        <dbReference type="PROSITE-ProRule" id="PRU00461"/>
    </source>
</evidence>
<feature type="disulfide bond" evidence="16">
    <location>
        <begin position="3567"/>
        <end position="3579"/>
    </location>
</feature>
<feature type="disulfide bond" evidence="16">
    <location>
        <begin position="2789"/>
        <end position="2804"/>
    </location>
</feature>
<dbReference type="FunFam" id="2.10.25.10:FF:000009">
    <property type="entry name" value="Low-density lipoprotein receptor isoform 1"/>
    <property type="match status" value="2"/>
</dbReference>
<dbReference type="GO" id="GO:0043235">
    <property type="term" value="C:receptor complex"/>
    <property type="evidence" value="ECO:0007669"/>
    <property type="project" value="TreeGrafter"/>
</dbReference>
<feature type="repeat" description="LDL-receptor class B" evidence="17">
    <location>
        <begin position="2382"/>
        <end position="2426"/>
    </location>
</feature>
<dbReference type="GO" id="GO:0005886">
    <property type="term" value="C:plasma membrane"/>
    <property type="evidence" value="ECO:0007669"/>
    <property type="project" value="UniProtKB-SubCell"/>
</dbReference>
<feature type="disulfide bond" evidence="16">
    <location>
        <begin position="3324"/>
        <end position="3336"/>
    </location>
</feature>
<name>A0A9Q0YDE3_HOLLE</name>
<dbReference type="SMART" id="SM00192">
    <property type="entry name" value="LDLa"/>
    <property type="match status" value="32"/>
</dbReference>
<feature type="disulfide bond" evidence="16">
    <location>
        <begin position="2898"/>
        <end position="2916"/>
    </location>
</feature>
<proteinExistence type="inferred from homology"/>
<keyword evidence="12 15" id="KW-1015">Disulfide bond</keyword>
<evidence type="ECO:0000256" key="2">
    <source>
        <dbReference type="ARBA" id="ARBA00009939"/>
    </source>
</evidence>
<organism evidence="22 23">
    <name type="scientific">Holothuria leucospilota</name>
    <name type="common">Black long sea cucumber</name>
    <name type="synonym">Mertensiothuria leucospilota</name>
    <dbReference type="NCBI Taxonomy" id="206669"/>
    <lineage>
        <taxon>Eukaryota</taxon>
        <taxon>Metazoa</taxon>
        <taxon>Echinodermata</taxon>
        <taxon>Eleutherozoa</taxon>
        <taxon>Echinozoa</taxon>
        <taxon>Holothuroidea</taxon>
        <taxon>Aspidochirotacea</taxon>
        <taxon>Aspidochirotida</taxon>
        <taxon>Holothuriidae</taxon>
        <taxon>Holothuria</taxon>
    </lineage>
</organism>
<evidence type="ECO:0000256" key="3">
    <source>
        <dbReference type="ARBA" id="ARBA00022475"/>
    </source>
</evidence>
<feature type="disulfide bond" evidence="16">
    <location>
        <begin position="3666"/>
        <end position="3681"/>
    </location>
</feature>
<dbReference type="InterPro" id="IPR051221">
    <property type="entry name" value="LDLR-related"/>
</dbReference>
<feature type="repeat" description="LDL-receptor class B" evidence="17">
    <location>
        <begin position="1979"/>
        <end position="2021"/>
    </location>
</feature>
<feature type="disulfide bond" evidence="16">
    <location>
        <begin position="2910"/>
        <end position="2925"/>
    </location>
</feature>
<feature type="disulfide bond" evidence="16">
    <location>
        <begin position="2707"/>
        <end position="2722"/>
    </location>
</feature>
<evidence type="ECO:0000256" key="20">
    <source>
        <dbReference type="SAM" id="SignalP"/>
    </source>
</evidence>
<feature type="repeat" description="LDL-receptor class B" evidence="17">
    <location>
        <begin position="2427"/>
        <end position="2469"/>
    </location>
</feature>
<evidence type="ECO:0000256" key="4">
    <source>
        <dbReference type="ARBA" id="ARBA00022536"/>
    </source>
</evidence>
<evidence type="ECO:0000256" key="5">
    <source>
        <dbReference type="ARBA" id="ARBA00022583"/>
    </source>
</evidence>
<feature type="disulfide bond" evidence="16">
    <location>
        <begin position="2946"/>
        <end position="2961"/>
    </location>
</feature>
<feature type="disulfide bond" evidence="16">
    <location>
        <begin position="2641"/>
        <end position="2653"/>
    </location>
</feature>
<evidence type="ECO:0000259" key="21">
    <source>
        <dbReference type="PROSITE" id="PS50026"/>
    </source>
</evidence>
<dbReference type="SUPFAM" id="SSF57424">
    <property type="entry name" value="LDL receptor-like module"/>
    <property type="match status" value="26"/>
</dbReference>
<feature type="disulfide bond" evidence="16">
    <location>
        <begin position="1104"/>
        <end position="1119"/>
    </location>
</feature>
<dbReference type="InterPro" id="IPR001881">
    <property type="entry name" value="EGF-like_Ca-bd_dom"/>
</dbReference>
<feature type="disulfide bond" evidence="16">
    <location>
        <begin position="981"/>
        <end position="996"/>
    </location>
</feature>
<dbReference type="CDD" id="cd00054">
    <property type="entry name" value="EGF_CA"/>
    <property type="match status" value="2"/>
</dbReference>
<keyword evidence="6 19" id="KW-0812">Transmembrane</keyword>
<feature type="compositionally biased region" description="Basic residues" evidence="18">
    <location>
        <begin position="4426"/>
        <end position="4438"/>
    </location>
</feature>
<dbReference type="PROSITE" id="PS00022">
    <property type="entry name" value="EGF_1"/>
    <property type="match status" value="3"/>
</dbReference>
<evidence type="ECO:0000256" key="18">
    <source>
        <dbReference type="SAM" id="MobiDB-lite"/>
    </source>
</evidence>
<feature type="disulfide bond" evidence="15">
    <location>
        <begin position="4312"/>
        <end position="4321"/>
    </location>
</feature>
<feature type="repeat" description="LDL-receptor class B" evidence="17">
    <location>
        <begin position="1476"/>
        <end position="1520"/>
    </location>
</feature>
<dbReference type="CDD" id="cd00112">
    <property type="entry name" value="LDLa"/>
    <property type="match status" value="28"/>
</dbReference>
<evidence type="ECO:0000256" key="11">
    <source>
        <dbReference type="ARBA" id="ARBA00023136"/>
    </source>
</evidence>
<feature type="disulfide bond" evidence="16">
    <location>
        <begin position="1011"/>
        <end position="1029"/>
    </location>
</feature>
<comment type="subcellular location">
    <subcellularLocation>
        <location evidence="1">Cell membrane</location>
        <topology evidence="1">Single-pass type I membrane protein</topology>
    </subcellularLocation>
</comment>
<comment type="caution">
    <text evidence="15">Lacks conserved residue(s) required for the propagation of feature annotation.</text>
</comment>
<feature type="disulfide bond" evidence="16">
    <location>
        <begin position="1004"/>
        <end position="1016"/>
    </location>
</feature>
<dbReference type="PROSITE" id="PS50026">
    <property type="entry name" value="EGF_3"/>
    <property type="match status" value="4"/>
</dbReference>
<dbReference type="Pfam" id="PF00058">
    <property type="entry name" value="Ldl_recept_b"/>
    <property type="match status" value="8"/>
</dbReference>
<evidence type="ECO:0000256" key="16">
    <source>
        <dbReference type="PROSITE-ProRule" id="PRU00124"/>
    </source>
</evidence>
<feature type="disulfide bond" evidence="16">
    <location>
        <begin position="3586"/>
        <end position="3601"/>
    </location>
</feature>
<dbReference type="InterPro" id="IPR002172">
    <property type="entry name" value="LDrepeatLR_classA_rpt"/>
</dbReference>
<dbReference type="Pfam" id="PF00057">
    <property type="entry name" value="Ldl_recept_a"/>
    <property type="match status" value="25"/>
</dbReference>
<feature type="disulfide bond" evidence="16">
    <location>
        <begin position="891"/>
        <end position="909"/>
    </location>
</feature>
<feature type="domain" description="EGF-like" evidence="21">
    <location>
        <begin position="4285"/>
        <end position="4322"/>
    </location>
</feature>
<dbReference type="InterPro" id="IPR000152">
    <property type="entry name" value="EGF-type_Asp/Asn_hydroxyl_site"/>
</dbReference>
<feature type="disulfide bond" evidence="16">
    <location>
        <begin position="3625"/>
        <end position="3640"/>
    </location>
</feature>
<evidence type="ECO:0000256" key="12">
    <source>
        <dbReference type="ARBA" id="ARBA00023157"/>
    </source>
</evidence>
<feature type="disulfide bond" evidence="16">
    <location>
        <begin position="1085"/>
        <end position="1097"/>
    </location>
</feature>
<feature type="domain" description="EGF-like" evidence="21">
    <location>
        <begin position="3820"/>
        <end position="3855"/>
    </location>
</feature>
<dbReference type="PROSITE" id="PS00010">
    <property type="entry name" value="ASX_HYDROXYL"/>
    <property type="match status" value="1"/>
</dbReference>
<feature type="disulfide bond" evidence="16">
    <location>
        <begin position="3545"/>
        <end position="3560"/>
    </location>
</feature>
<dbReference type="FunFam" id="2.120.10.30:FF:000241">
    <property type="entry name" value="Low-density lipoprotein receptor-related protein 6"/>
    <property type="match status" value="5"/>
</dbReference>
<feature type="disulfide bond" evidence="16">
    <location>
        <begin position="3533"/>
        <end position="3551"/>
    </location>
</feature>
<feature type="disulfide bond" evidence="16">
    <location>
        <begin position="3762"/>
        <end position="3777"/>
    </location>
</feature>
<feature type="disulfide bond" evidence="16">
    <location>
        <begin position="2624"/>
        <end position="2639"/>
    </location>
</feature>
<evidence type="ECO:0000256" key="19">
    <source>
        <dbReference type="SAM" id="Phobius"/>
    </source>
</evidence>
<dbReference type="SMART" id="SM00181">
    <property type="entry name" value="EGF"/>
    <property type="match status" value="21"/>
</dbReference>
<dbReference type="Gene3D" id="2.10.25.10">
    <property type="entry name" value="Laminin"/>
    <property type="match status" value="6"/>
</dbReference>
<feature type="disulfide bond" evidence="16">
    <location>
        <begin position="3692"/>
        <end position="3710"/>
    </location>
</feature>
<dbReference type="SUPFAM" id="SSF63825">
    <property type="entry name" value="YWTD domain"/>
    <property type="match status" value="8"/>
</dbReference>
<feature type="disulfide bond" evidence="15">
    <location>
        <begin position="4240"/>
        <end position="4249"/>
    </location>
</feature>
<evidence type="ECO:0000256" key="8">
    <source>
        <dbReference type="ARBA" id="ARBA00022737"/>
    </source>
</evidence>
<gene>
    <name evidence="22" type="ORF">HOLleu_41055</name>
</gene>
<feature type="domain" description="EGF-like" evidence="21">
    <location>
        <begin position="199"/>
        <end position="235"/>
    </location>
</feature>
<feature type="disulfide bond" evidence="16">
    <location>
        <begin position="3331"/>
        <end position="3349"/>
    </location>
</feature>
<dbReference type="PROSITE" id="PS01209">
    <property type="entry name" value="LDLRA_1"/>
    <property type="match status" value="11"/>
</dbReference>
<evidence type="ECO:0000256" key="1">
    <source>
        <dbReference type="ARBA" id="ARBA00004251"/>
    </source>
</evidence>
<dbReference type="EMBL" id="JAIZAY010000023">
    <property type="protein sequence ID" value="KAJ8019451.1"/>
    <property type="molecule type" value="Genomic_DNA"/>
</dbReference>
<evidence type="ECO:0000256" key="9">
    <source>
        <dbReference type="ARBA" id="ARBA00022837"/>
    </source>
</evidence>
<dbReference type="GO" id="GO:0006897">
    <property type="term" value="P:endocytosis"/>
    <property type="evidence" value="ECO:0007669"/>
    <property type="project" value="UniProtKB-KW"/>
</dbReference>
<keyword evidence="5" id="KW-0254">Endocytosis</keyword>
<dbReference type="SMART" id="SM00179">
    <property type="entry name" value="EGF_CA"/>
    <property type="match status" value="5"/>
</dbReference>
<evidence type="ECO:0000256" key="13">
    <source>
        <dbReference type="ARBA" id="ARBA00023170"/>
    </source>
</evidence>
<feature type="disulfide bond" evidence="16">
    <location>
        <begin position="969"/>
        <end position="987"/>
    </location>
</feature>
<feature type="compositionally biased region" description="Basic and acidic residues" evidence="18">
    <location>
        <begin position="4439"/>
        <end position="4455"/>
    </location>
</feature>
<dbReference type="GO" id="GO:0005509">
    <property type="term" value="F:calcium ion binding"/>
    <property type="evidence" value="ECO:0007669"/>
    <property type="project" value="InterPro"/>
</dbReference>
<feature type="repeat" description="LDL-receptor class B" evidence="17">
    <location>
        <begin position="3098"/>
        <end position="3140"/>
    </location>
</feature>
<feature type="disulfide bond" evidence="16">
    <location>
        <begin position="3526"/>
        <end position="3538"/>
    </location>
</feature>
<feature type="repeat" description="LDL-receptor class B" evidence="17">
    <location>
        <begin position="1428"/>
        <end position="1475"/>
    </location>
</feature>
<feature type="disulfide bond" evidence="16">
    <location>
        <begin position="1023"/>
        <end position="1038"/>
    </location>
</feature>
<feature type="region of interest" description="Disordered" evidence="18">
    <location>
        <begin position="4407"/>
        <end position="4469"/>
    </location>
</feature>
<feature type="repeat" description="LDL-receptor class B" evidence="17">
    <location>
        <begin position="3141"/>
        <end position="3184"/>
    </location>
</feature>
<dbReference type="InterPro" id="IPR026823">
    <property type="entry name" value="cEGF"/>
</dbReference>
<feature type="region of interest" description="Disordered" evidence="18">
    <location>
        <begin position="3945"/>
        <end position="3965"/>
    </location>
</feature>
<dbReference type="SMART" id="SM00135">
    <property type="entry name" value="LY"/>
    <property type="match status" value="35"/>
</dbReference>
<feature type="disulfide bond" evidence="15">
    <location>
        <begin position="4219"/>
        <end position="4229"/>
    </location>
</feature>
<feature type="repeat" description="LDL-receptor class B" evidence="17">
    <location>
        <begin position="2065"/>
        <end position="2109"/>
    </location>
</feature>
<feature type="repeat" description="LDL-receptor class B" evidence="17">
    <location>
        <begin position="695"/>
        <end position="744"/>
    </location>
</feature>
<dbReference type="InterPro" id="IPR023415">
    <property type="entry name" value="LDLR_class-A_CS"/>
</dbReference>
<dbReference type="PRINTS" id="PR00261">
    <property type="entry name" value="LDLRECEPTOR"/>
</dbReference>
<feature type="disulfide bond" evidence="16">
    <location>
        <begin position="2934"/>
        <end position="2952"/>
    </location>
</feature>
<evidence type="ECO:0000313" key="23">
    <source>
        <dbReference type="Proteomes" id="UP001152320"/>
    </source>
</evidence>
<keyword evidence="10 19" id="KW-1133">Transmembrane helix</keyword>
<dbReference type="FunFam" id="4.10.400.10:FF:000002">
    <property type="entry name" value="Low-density lipoprotein receptor-related protein 1"/>
    <property type="match status" value="1"/>
</dbReference>
<feature type="repeat" description="LDL-receptor class B" evidence="17">
    <location>
        <begin position="1740"/>
        <end position="1786"/>
    </location>
</feature>
<feature type="disulfide bond" evidence="16">
    <location>
        <begin position="944"/>
        <end position="959"/>
    </location>
</feature>
<dbReference type="PANTHER" id="PTHR22722:SF5">
    <property type="entry name" value="LOW-DENSITY LIPOPROTEIN RECEPTOR-RELATED PROTEIN 1B"/>
    <property type="match status" value="1"/>
</dbReference>
<feature type="signal peptide" evidence="20">
    <location>
        <begin position="1"/>
        <end position="26"/>
    </location>
</feature>
<feature type="repeat" description="LDL-receptor class B" evidence="17">
    <location>
        <begin position="3185"/>
        <end position="3227"/>
    </location>
</feature>
<sequence length="4469" mass="499901">MMPNRGHVLWVVVVVISVSNFQNSEAATVLCHPGVQYACRDGFQCLPSTWHCDGEVECKDFSDEENCGETVCSASDEFQCRTSQLCIPTSWVCDGEQDCADNSDEEADCQGRPAETQCPANRWACPIVAGTCIHGSQICNGVYDCPLYSDEGVFCIVSGGIFSGCRSRPCTNCSETVMGPFCYCDDGLQINEDTYRCEDIDECKESPCEQTCTNTHGTYRCSCLEGYNLNQEHCVVPDESVSLIYTNLTSIQSVDIKGETMSAVTLIPADGAVVMDIDVRRGLICWIVYGLRDDELRCSSMDNITYSETITLNIDLKNINNFAIDWVTGNLYFVDNLDQIIVCDTSGALCITIIDTGISKPIGFALDPLKGVMFFGGQGSRVRKDPHIFKSNMDGSNLTRIVSTKIISPRSLAVDPYLERIYWYDSSLEQIWTADYNGKQKKVLARGVYKVDQIAVFENFLYATRWGEESSLLRMDRFTSDEAPFMQIVGRLSRPGALRINHTLAQPMGDTTQCASGSNMCSDLCILSGPGQDDSVCRCQLGLTLEGNTCVWKTPTEPFLLYGQGIPGSVHGIPLTKEDNLNKECMKPVTGLNSPRAVDFYAAEEYVYFADSAQYLIGRKKLNETDAEVIYTSMIAKCEGISVDWIGKNLYWTDDGLKVIVVGSLYKSQGEGMRKILIKDNLTHPRDIEVDPIHGYMYWTDWAESKYSVSLGKIMKATMDGANVEVLIDEDLLWPNGLSLDTENQYLYWCDAYYDKIEKINLETGERKVILSEESPGLFLKHPFGIATHNNAIFWSEYRLRYIHKYEDNTTSILKQGGLMFEIKVYDPSKQYGTNACSESNGGCQEFCLAVPEGRVCACKDGNKIYNETQCVRDENYTKFTRCKGNDRFSCKNGRCISRQWRCDEENDCGDDSDEEECDSGYQDCPKDKFRCDNTHCINEDWKCDGDDDCGDNSDENDCGDQPCAGYRCPEGRCLSQAWVCDGDDDCGDGSDESDCSPTERPECDEGLFQCYSGSCISNLWLCDGEDDCGDMSDESECINCTQPDYFRCEVIKSDCIRSSLVCDGKDDCIDGTDDSRNLGCSTVCDDNFFSCLDGNCLPNTVKCNGEFDCANGLDEFNCPDCPLNTFGCYNDSTCIPTEKVCDGKNNCADNSDEADCQLAPCPKGTYKCKDEPRCLPYENLCNQEVDCVGGDDEGNFCNVTCDPKEDNTDCAICYRSPDGPFCHCPDGQVMTGHLNTTCVPDMNMCRMDGRCSQICTNGYDRDQNVGLFFCSCYPGYALEKSDARSCKYTGSEDPYIIFSNRNQLRRYNLRTKEYNILVFNLRNSVALDFDYNNSHIYWTDVADDKIYRGTVDKESPNAGLRDITTVIQSGLGSSEGLAVDWIGQNLYWVESILDQIEVADLNGTYRKTLLADDIENPRAIALDPRDGLLFWSDWEEAKPRIERATMAGKDRKVIFNVSDISGGWPNGLTLDYWERRVYWIDAKSDTIHSSDYNGNHMKWVHRRSQSILHPFSITIFEDRVYWTDWRNIGVYSANKWTGEDETEVQQVAMHPFGIHVYHPTKQPTAVNPCESNPCSHLCLINGSDSYECACPHLTKLDEDSVTCLNSSVFLVFARNTEIRGVELEQSMFNVIPALTSPKIAKVTSVDHDVVNEHIYWTDLQRRTVNRVNIRTFIVETVMEGLADIHQVAVDWVSRNVYWMLRKEENSVLYASNLNGSFQMELGVNLSRYSHSLILDPVNGYMYWMDGHHEDHQPSLNRAEMDGTNQEVLISTGLANPKGLALDRENSVLYWTEAGSESTPPGIFRSSINNPEATMLVQLEETDSPHTITVYKGMIYWADKEDEDKVGSIKAIPYDSTNSSYIKTLRSTVSNIKGLFVYDPDSKKDDTNGCSNDNGGCNQLCFPKPAGTVRVCACTAGYYISSSGESNKTNCVGVDKFIVYSTPSTIQGISADASNLKSHLPPVTGQASVQSIDFYAKEEMIYWVDTAAQTIYQIERGHTERKAVITSGLGYVEAISVDPVAGNIYWADQRTKTIGVAKIGQWEQYLVVRESTDVVKSIAVHPTKGFLFWTNSSPSNPAVRRAYLDGSGNITILNDTITEPVYLAVDVEEDKIYVSGGNKILRMDLNGTNQELIIEGNSTMNISKIAVDSDNIYWLDRTHLSRSIVRVSKANPVLNESQPLRWNLSESTSQRQETDLTVYRTTSMEGTNACSVNNGGCQQLCFFVGDHRRCACAYDKLDKDNVSCKEYDAYIIYSQRKSIQRIPLGENHKDSIRPLTNADNVIGIAPVYSRTGIFFTDIHNGSILYSSLITENATTVTIREGIGSVEGIAYNHITNEIFWTSYTNSSISRMRVFPHSRASEEVVVSMSGSDHPRGIALDVCNSSIYWTNWNDLHPCIMTSSMTGKDVRAIIETDIRTPNGIAIDGYARKLYWCDARLDKIERADLDGTNRVVIIDADPVHPFGLAIHEDRLYWTDWVRLMVIRVDKYTGGNLTVLRSELNQQPMGIAIFVEPHNCSAWPCATYNGGCEEICDTDEYGTITCNCSEGKTLASDRQRCLPPVTQKCDTNQFLCSNGTQCIPFNQTCDGTPQCDDSSDEGQNYCYARLCGRDLFKCQNNRCISLKLRCNREDDCGDNSDEENCDCRPDEFQCSYGKCISRERKCNHILDCDEAEDEINCGDFNCSLWMPTPEVTWTNCRTTSVCISSLQRCDGVNDCGDNSDEELCDIGCPEGDTFYRCRNSNYCIPNTWKCDGEVDCPDGDDEGSQCNNTCSDYETQCREDGSQCILLHWLCDGDEDCPTGSDEQDCEGSENCGPDQFTCVTTQRCIPETWHCDQDDDCGDNSDEEDCYSVPCDGESEYACLNGQCIRQAWVCDHDHDCADSSDEPPDCDYANCSASEFKCTDGRCIWKDWKCDGQFDCLDKSDEVDCVCSSDEFRCANGDCIPEEERCNFLNDCGDNSDEQDCEYSRCREELPCPQRCIDLPTGKRSYCYCTEGFKLVDQTSCLLEHEEKPFLVYSSRHNISRIDFSGNNKAGIVGNLRNAIAVDFDWQEQHVYWSNIDISKLETKTTIHRANFDGTDSQVIIESGIQSGDGLAVDWVGRHLYWTDKGLNQTEVSDLNGRNRKVLISEGLEEPRALALHPRNGTFYWTDWGSKPYIGKAGMDGGNPRHLVNTKLIWPNGLTIDYTTDRIFWGDAGTDRIEFVESDGSNRHVVFSEGLTTPHIFSITVFSDTIFWGDWLNHTIFSAHKYYSHRENKEVTSIITTNERPMDLHVVHPLRQIPVLPNPCENNGGCSNLCLLREGGGRTCACPTGNMILTSDNATCKEVCPPYHFPCGITKCIPAWWVCDGQVDCDDGQDESNQTCARMPYSCPHTGMFQCANSTESNPECIYNVLVCDREDDCSDGSDEKFCPHHVSGCLPGLWHCGNDGPCISATRHCDGTPDCPKGEDEANCDEACDLSSLDPSVICDGINDCLDGTDEKNCEDVCDDVENFYCGDEDGVCISSDWECDGEVDCSNGADEHSGCEEQTCSTYRFPCDNSNCIPQQWVCDQEDDCGDNSDERDCPTDPPQCENLFLCESEGICIPQEWKCDGEPNCIDHQDEDNCESEPPCDGFRCENSNQCINSTWKCDGQRDCFDGSDETNCATQRNCTQDEFKCSNDGQCIPKMFRCDGDFDCVDKTDESSCLLFPCPYKFKCDSGVCISQVMRCDGVDQCGDARRPRSTVSSDERYCPRPRSTVECSSDTFKCSGKEHMTQQGDCFPNHYVCDSIEDCEFGEDEDYCFRGITCDDRVGFCDQGCRDTRYGLRCLCSEGYTLSASGRGCKDIDECQQFGACTHECHNFDGGHHCSCSSGYYPVTSSDNLPSRLECQPYGPPPFMLVMDESQVKRLYPYRSLFRLFRPSTYGRRPYTIERTFPGKRVDSADVSIKDRDIYILMADTKTVMRVKTVGSGTRVRRETSGNSPSQTAQSAEEYKVDAMAKPKHVSLDWTSKKLYWTDAGLNDVGVLDLDSGVTLTLFSGNVRDPFAIRVHPRQGKLYFTTLQTASIYSASMDGKNLTRLPINDLIWPTGLAIDPVQQRLYWADPKRMYIGSSNLAGQDEVAVKYFPRGEASAFSIDLFASTLYGTTYLQNGVFFMNKFNRSESSRTNFTLVMTNLSRPSDLIVFQEQKQDSSILNPCDGVTCPDNSLCLISSSQTGFCCKSLDASTDGSDNCLPTSSTAPLPSCDNYCQNGGTCSFDGRERICKCPQEYQGPQCQTKFCEDSMCQNGGICKGTLCDCAPGYVGSNCQFSKEQMCKSAACMNGATCLVHDVKKTTCKCVEGFCGVKCDLKVEDGACRSFSTPETHTDPKGAPFPVLPIIIILILAVVLIALIAILVKRRRRRTAGFRHERIKFEDEDNIRFGNPTYGNKYLEEEDEDEMDLPFQSEQAKPAKITKSKKKKKKKDQHAGEIKTFSEEDRMEAMDEADYDERTAILS</sequence>
<feature type="repeat" description="LDL-receptor class B" evidence="17">
    <location>
        <begin position="745"/>
        <end position="792"/>
    </location>
</feature>
<dbReference type="PROSITE" id="PS01186">
    <property type="entry name" value="EGF_2"/>
    <property type="match status" value="3"/>
</dbReference>
<dbReference type="Gene3D" id="2.120.10.30">
    <property type="entry name" value="TolB, C-terminal domain"/>
    <property type="match status" value="8"/>
</dbReference>
<feature type="disulfide bond" evidence="16">
    <location>
        <begin position="1092"/>
        <end position="1110"/>
    </location>
</feature>
<keyword evidence="22" id="KW-0449">Lipoprotein</keyword>
<keyword evidence="3" id="KW-1003">Cell membrane</keyword>
<feature type="domain" description="EGF-like" evidence="21">
    <location>
        <begin position="4215"/>
        <end position="4250"/>
    </location>
</feature>
<keyword evidence="23" id="KW-1185">Reference proteome</keyword>
<dbReference type="InterPro" id="IPR000742">
    <property type="entry name" value="EGF"/>
</dbReference>
<feature type="disulfide bond" evidence="16">
    <location>
        <begin position="903"/>
        <end position="918"/>
    </location>
</feature>
<dbReference type="Gene3D" id="4.10.400.10">
    <property type="entry name" value="Low-density Lipoprotein Receptor"/>
    <property type="match status" value="31"/>
</dbReference>
<dbReference type="FunFam" id="4.10.400.10:FF:000034">
    <property type="entry name" value="Low-density lipoprotein receptor-related protein 2"/>
    <property type="match status" value="1"/>
</dbReference>
<dbReference type="SUPFAM" id="SSF57184">
    <property type="entry name" value="Growth factor receptor domain"/>
    <property type="match status" value="1"/>
</dbReference>
<evidence type="ECO:0000313" key="22">
    <source>
        <dbReference type="EMBL" id="KAJ8019451.1"/>
    </source>
</evidence>
<dbReference type="GO" id="GO:0005041">
    <property type="term" value="F:low-density lipoprotein particle receptor activity"/>
    <property type="evidence" value="ECO:0007669"/>
    <property type="project" value="TreeGrafter"/>
</dbReference>
<feature type="disulfide bond" evidence="16">
    <location>
        <begin position="2612"/>
        <end position="2630"/>
    </location>
</feature>
<feature type="chain" id="PRO_5040204215" evidence="20">
    <location>
        <begin position="27"/>
        <end position="4469"/>
    </location>
</feature>
<evidence type="ECO:0000256" key="15">
    <source>
        <dbReference type="PROSITE-ProRule" id="PRU00076"/>
    </source>
</evidence>
<dbReference type="PROSITE" id="PS01187">
    <property type="entry name" value="EGF_CA"/>
    <property type="match status" value="1"/>
</dbReference>
<dbReference type="OrthoDB" id="10066840at2759"/>
<feature type="disulfide bond" evidence="16">
    <location>
        <begin position="52"/>
        <end position="67"/>
    </location>
</feature>
<feature type="disulfide bond" evidence="16">
    <location>
        <begin position="3392"/>
        <end position="3407"/>
    </location>
</feature>
<feature type="disulfide bond" evidence="16">
    <location>
        <begin position="925"/>
        <end position="937"/>
    </location>
</feature>
<feature type="transmembrane region" description="Helical" evidence="19">
    <location>
        <begin position="4349"/>
        <end position="4370"/>
    </location>
</feature>
<keyword evidence="13 22" id="KW-0675">Receptor</keyword>
<feature type="disulfide bond" evidence="16">
    <location>
        <begin position="2858"/>
        <end position="2876"/>
    </location>
</feature>
<evidence type="ECO:0000256" key="10">
    <source>
        <dbReference type="ARBA" id="ARBA00022989"/>
    </source>
</evidence>
<feature type="disulfide bond" evidence="16">
    <location>
        <begin position="2891"/>
        <end position="2903"/>
    </location>
</feature>
<keyword evidence="14" id="KW-0325">Glycoprotein</keyword>
<dbReference type="Pfam" id="PF12662">
    <property type="entry name" value="cEGF"/>
    <property type="match status" value="1"/>
</dbReference>
<dbReference type="PROSITE" id="PS50068">
    <property type="entry name" value="LDLRA_2"/>
    <property type="match status" value="31"/>
</dbReference>
<dbReference type="InterPro" id="IPR011042">
    <property type="entry name" value="6-blade_b-propeller_TolB-like"/>
</dbReference>
<feature type="repeat" description="LDL-receptor class B" evidence="17">
    <location>
        <begin position="3986"/>
        <end position="4028"/>
    </location>
</feature>